<dbReference type="Gene3D" id="3.40.50.300">
    <property type="entry name" value="P-loop containing nucleotide triphosphate hydrolases"/>
    <property type="match status" value="1"/>
</dbReference>
<dbReference type="SUPFAM" id="SSF52540">
    <property type="entry name" value="P-loop containing nucleoside triphosphate hydrolases"/>
    <property type="match status" value="1"/>
</dbReference>
<dbReference type="PANTHER" id="PTHR24223:SF356">
    <property type="entry name" value="ATP-BINDING CASSETTE TRANSPORTER ABC4"/>
    <property type="match status" value="1"/>
</dbReference>
<evidence type="ECO:0000313" key="6">
    <source>
        <dbReference type="Proteomes" id="UP000663853"/>
    </source>
</evidence>
<evidence type="ECO:0000256" key="3">
    <source>
        <dbReference type="SAM" id="Phobius"/>
    </source>
</evidence>
<dbReference type="Pfam" id="PF00005">
    <property type="entry name" value="ABC_tran"/>
    <property type="match status" value="1"/>
</dbReference>
<keyword evidence="2" id="KW-0067">ATP-binding</keyword>
<dbReference type="Proteomes" id="UP000663853">
    <property type="component" value="Unassembled WGS sequence"/>
</dbReference>
<dbReference type="GO" id="GO:0005524">
    <property type="term" value="F:ATP binding"/>
    <property type="evidence" value="ECO:0007669"/>
    <property type="project" value="UniProtKB-KW"/>
</dbReference>
<evidence type="ECO:0000256" key="2">
    <source>
        <dbReference type="ARBA" id="ARBA00022840"/>
    </source>
</evidence>
<organism evidence="5 6">
    <name type="scientific">Rhizoctonia solani</name>
    <dbReference type="NCBI Taxonomy" id="456999"/>
    <lineage>
        <taxon>Eukaryota</taxon>
        <taxon>Fungi</taxon>
        <taxon>Dikarya</taxon>
        <taxon>Basidiomycota</taxon>
        <taxon>Agaricomycotina</taxon>
        <taxon>Agaricomycetes</taxon>
        <taxon>Cantharellales</taxon>
        <taxon>Ceratobasidiaceae</taxon>
        <taxon>Rhizoctonia</taxon>
    </lineage>
</organism>
<keyword evidence="3" id="KW-0812">Transmembrane</keyword>
<keyword evidence="3" id="KW-0472">Membrane</keyword>
<evidence type="ECO:0000256" key="1">
    <source>
        <dbReference type="ARBA" id="ARBA00022741"/>
    </source>
</evidence>
<dbReference type="InterPro" id="IPR003439">
    <property type="entry name" value="ABC_transporter-like_ATP-bd"/>
</dbReference>
<sequence>MITPRFDSTMKSSFNMNYQHVLGNPITAIPTPSDESQSILYIPFVSAILSATVLLIHYYIFDLDLRRSLSSGTVRKKTLTPVPAGTRRPVSIWKALRLGVCLILLLLAIVMLGMAESCANPVQAKPGKDEGIVSVLVGHGLSKHKKHKHHSDLCLTKEQSTRLSLACFYTYTSLLAFLSVCLGSEFNATCDSHLTPLLLLALLVDIWVQIFPGREMTKATLICDWLRIGFLAISSLVLPALVWTSSSTSKYKLPPPNWPTSGRLVVQSLTARYSDQEPPTIEDISFRAEAGERIGVVGKLGSGKDALPLALLRVIPTEGKVFYDGVGTHTVHPTTLSSCVSLITGQPYSASNRATVRYILDPHNQYSDETLYAALNTAGLVGFGLEGGAKRVGGRARYGVGFASAVVRQSKLIIVDETTTSIEYAPDPDFHTSLRCALPNSTIIVISNALQNVRGADKVLVLQAGRLVESGPPEELLNQDGPFKKLAEDLESLQS</sequence>
<dbReference type="AlphaFoldDB" id="A0A8H3GL90"/>
<evidence type="ECO:0000259" key="4">
    <source>
        <dbReference type="PROSITE" id="PS50893"/>
    </source>
</evidence>
<feature type="domain" description="ABC transporter" evidence="4">
    <location>
        <begin position="264"/>
        <end position="489"/>
    </location>
</feature>
<dbReference type="InterPro" id="IPR027417">
    <property type="entry name" value="P-loop_NTPase"/>
</dbReference>
<feature type="transmembrane region" description="Helical" evidence="3">
    <location>
        <begin position="39"/>
        <end position="61"/>
    </location>
</feature>
<keyword evidence="1" id="KW-0547">Nucleotide-binding</keyword>
<feature type="transmembrane region" description="Helical" evidence="3">
    <location>
        <begin position="95"/>
        <end position="115"/>
    </location>
</feature>
<keyword evidence="3" id="KW-1133">Transmembrane helix</keyword>
<dbReference type="GO" id="GO:0042626">
    <property type="term" value="F:ATPase-coupled transmembrane transporter activity"/>
    <property type="evidence" value="ECO:0007669"/>
    <property type="project" value="TreeGrafter"/>
</dbReference>
<comment type="caution">
    <text evidence="5">The sequence shown here is derived from an EMBL/GenBank/DDBJ whole genome shotgun (WGS) entry which is preliminary data.</text>
</comment>
<dbReference type="GO" id="GO:0016887">
    <property type="term" value="F:ATP hydrolysis activity"/>
    <property type="evidence" value="ECO:0007669"/>
    <property type="project" value="InterPro"/>
</dbReference>
<dbReference type="GO" id="GO:0016020">
    <property type="term" value="C:membrane"/>
    <property type="evidence" value="ECO:0007669"/>
    <property type="project" value="TreeGrafter"/>
</dbReference>
<reference evidence="5" key="1">
    <citation type="submission" date="2021-01" db="EMBL/GenBank/DDBJ databases">
        <authorList>
            <person name="Kaushik A."/>
        </authorList>
    </citation>
    <scope>NUCLEOTIDE SEQUENCE</scope>
    <source>
        <strain evidence="5">AG6-10EEA</strain>
    </source>
</reference>
<protein>
    <recommendedName>
        <fullName evidence="4">ABC transporter domain-containing protein</fullName>
    </recommendedName>
</protein>
<name>A0A8H3GL90_9AGAM</name>
<gene>
    <name evidence="5" type="ORF">RDB_LOCUS54449</name>
</gene>
<evidence type="ECO:0000313" key="5">
    <source>
        <dbReference type="EMBL" id="CAE6455515.1"/>
    </source>
</evidence>
<dbReference type="InterPro" id="IPR050173">
    <property type="entry name" value="ABC_transporter_C-like"/>
</dbReference>
<dbReference type="PANTHER" id="PTHR24223">
    <property type="entry name" value="ATP-BINDING CASSETTE SUB-FAMILY C"/>
    <property type="match status" value="1"/>
</dbReference>
<dbReference type="EMBL" id="CAJMXA010001236">
    <property type="protein sequence ID" value="CAE6455515.1"/>
    <property type="molecule type" value="Genomic_DNA"/>
</dbReference>
<accession>A0A8H3GL90</accession>
<dbReference type="PROSITE" id="PS50893">
    <property type="entry name" value="ABC_TRANSPORTER_2"/>
    <property type="match status" value="1"/>
</dbReference>
<proteinExistence type="predicted"/>